<gene>
    <name evidence="7" type="ORF">D9615_002692</name>
</gene>
<dbReference type="Pfam" id="PF21719">
    <property type="entry name" value="MIOS_a-sol"/>
    <property type="match status" value="1"/>
</dbReference>
<evidence type="ECO:0000313" key="8">
    <source>
        <dbReference type="Proteomes" id="UP000565441"/>
    </source>
</evidence>
<dbReference type="GO" id="GO:0005737">
    <property type="term" value="C:cytoplasm"/>
    <property type="evidence" value="ECO:0007669"/>
    <property type="project" value="TreeGrafter"/>
</dbReference>
<dbReference type="InterPro" id="IPR031488">
    <property type="entry name" value="Zn_ribbon_mio"/>
</dbReference>
<feature type="region of interest" description="Disordered" evidence="4">
    <location>
        <begin position="325"/>
        <end position="362"/>
    </location>
</feature>
<feature type="compositionally biased region" description="Basic and acidic residues" evidence="4">
    <location>
        <begin position="540"/>
        <end position="549"/>
    </location>
</feature>
<evidence type="ECO:0000256" key="3">
    <source>
        <dbReference type="ARBA" id="ARBA00022737"/>
    </source>
</evidence>
<dbReference type="InterPro" id="IPR015943">
    <property type="entry name" value="WD40/YVTN_repeat-like_dom_sf"/>
</dbReference>
<dbReference type="Pfam" id="PF21720">
    <property type="entry name" value="MIOS_WD40"/>
    <property type="match status" value="1"/>
</dbReference>
<evidence type="ECO:0000256" key="1">
    <source>
        <dbReference type="ARBA" id="ARBA00009713"/>
    </source>
</evidence>
<comment type="similarity">
    <text evidence="1">Belongs to the WD repeat mio family.</text>
</comment>
<sequence length="1086" mass="119275">MPRTEAEPTRRKDVKRVLPEEQTWVAEREAEDHGIFGAPKTPFATLVFKRPSKDEDIVAVGNSSGKIELLRLEASKDSQRSNVLSNGQGIPLIVRNSRSCNSLAFCTADPNYLASGFDKVRGDCSLIIWDVSTASAMLSVPLGQSSNYELLKRPPRPTPIIPQGDVGRGADSRVLQQHASTETVSTVCFLPQSTHQLLAGISHRWLRLFDLRSAVPFTTNVATKVQGITTDPFDPHRIACFGESTITIWDSRKLQVPILTFSEKDALADGAYLRPNSAFSGIEFSSTRRGTLASLERDASYVRFWDILDAQSHALDEGRSNRNKVRDLGRAGHGRKSWANLPWPSGSSGHHQTQQSPKDVDTSSAILCDTRRTKSFTRPLASFALAPSSTPYVLSSNVMVVNKEGDLELYAVHDTPKPTAWSSRGDLAVAAGLSCRIVEGAHEFDGSDEPLQRASSPFGPINGTTNNGNGSRSREDSVFRGRQTGKTGPVIPSPPTPHIPTKGIPFFGRGDEEGFPALGSNMSAARPAEDVGVNGTTKKGQGDPQEHGHGRVMAGRASRNHSASRARRMGGTKGVSLVVESDISMVMRRRVLRGYGLSEPQHNMDIVRVCDPSHHRTHMLVDLWAWIYHSHDYLSVPKSVLHGYDFAYQGLLGIWEGFQPLPAPENSDLLPLNPYFDASQYHDRRRTHGPVDELYGNFQAALGALAGRRTGDRPWKPTVATAKGLQRQIALQLLGWSLREDELASTLHRWESEGELSRVACWLVFTKQYTKAISLLMKSSDESHCMLSGTIAALVPHVSRSAELREHCERLILRLQDPYLRAMLTHLALNDWSEVLDEESLPFRERLAIAFQFLDDKAVSSYLRRCMDRALSQGDIDGIIVPGLSSKAGLDILQGYVDRTGDVQSAAILGSYVCPPRHFGHVRGISGVERRVGRWVEGYRDLLDGFKLFHHRVGFDIEIGQVALGERGGAATAGDWVPRQILIRCNYCNKPVVPDGPGGGIGAEMGGVQQSGRPTACCHCNHAAREAELLYSHSKDTIEDAIVMCQTCRHGGHVAHILDWFYGEDGGPTHDVCAVADCDCRCAEEI</sequence>
<evidence type="ECO:0000259" key="5">
    <source>
        <dbReference type="Pfam" id="PF17034"/>
    </source>
</evidence>
<dbReference type="EMBL" id="JAACJP010000003">
    <property type="protein sequence ID" value="KAF5385783.1"/>
    <property type="molecule type" value="Genomic_DNA"/>
</dbReference>
<evidence type="ECO:0000313" key="7">
    <source>
        <dbReference type="EMBL" id="KAF5385783.1"/>
    </source>
</evidence>
<dbReference type="AlphaFoldDB" id="A0A8H5HLX2"/>
<feature type="domain" description="GATOR2 complex protein MIO zinc-ribbon like" evidence="5">
    <location>
        <begin position="1033"/>
        <end position="1084"/>
    </location>
</feature>
<keyword evidence="2" id="KW-0853">WD repeat</keyword>
<feature type="region of interest" description="Disordered" evidence="4">
    <location>
        <begin position="528"/>
        <end position="571"/>
    </location>
</feature>
<feature type="region of interest" description="Disordered" evidence="4">
    <location>
        <begin position="444"/>
        <end position="499"/>
    </location>
</feature>
<dbReference type="InterPro" id="IPR037593">
    <property type="entry name" value="MIOS/Sea4"/>
</dbReference>
<name>A0A8H5HLX2_9AGAR</name>
<keyword evidence="8" id="KW-1185">Reference proteome</keyword>
<evidence type="ECO:0000256" key="4">
    <source>
        <dbReference type="SAM" id="MobiDB-lite"/>
    </source>
</evidence>
<feature type="compositionally biased region" description="Low complexity" evidence="4">
    <location>
        <begin position="345"/>
        <end position="356"/>
    </location>
</feature>
<evidence type="ECO:0000256" key="2">
    <source>
        <dbReference type="ARBA" id="ARBA00022574"/>
    </source>
</evidence>
<accession>A0A8H5HLX2</accession>
<protein>
    <submittedName>
        <fullName evidence="7">Uncharacterized protein</fullName>
    </submittedName>
</protein>
<evidence type="ECO:0000259" key="6">
    <source>
        <dbReference type="Pfam" id="PF21719"/>
    </source>
</evidence>
<dbReference type="CDD" id="cd16691">
    <property type="entry name" value="mRING-H2-C3H3C2_Mio"/>
    <property type="match status" value="1"/>
</dbReference>
<comment type="caution">
    <text evidence="7">The sequence shown here is derived from an EMBL/GenBank/DDBJ whole genome shotgun (WGS) entry which is preliminary data.</text>
</comment>
<organism evidence="7 8">
    <name type="scientific">Tricholomella constricta</name>
    <dbReference type="NCBI Taxonomy" id="117010"/>
    <lineage>
        <taxon>Eukaryota</taxon>
        <taxon>Fungi</taxon>
        <taxon>Dikarya</taxon>
        <taxon>Basidiomycota</taxon>
        <taxon>Agaricomycotina</taxon>
        <taxon>Agaricomycetes</taxon>
        <taxon>Agaricomycetidae</taxon>
        <taxon>Agaricales</taxon>
        <taxon>Tricholomatineae</taxon>
        <taxon>Lyophyllaceae</taxon>
        <taxon>Tricholomella</taxon>
    </lineage>
</organism>
<feature type="domain" description="MIOS-like alpha-solenoid" evidence="6">
    <location>
        <begin position="725"/>
        <end position="853"/>
    </location>
</feature>
<dbReference type="GO" id="GO:1904263">
    <property type="term" value="P:positive regulation of TORC1 signaling"/>
    <property type="evidence" value="ECO:0007669"/>
    <property type="project" value="TreeGrafter"/>
</dbReference>
<dbReference type="Proteomes" id="UP000565441">
    <property type="component" value="Unassembled WGS sequence"/>
</dbReference>
<keyword evidence="3" id="KW-0677">Repeat</keyword>
<dbReference type="Pfam" id="PF17034">
    <property type="entry name" value="zinc_ribbon_16"/>
    <property type="match status" value="1"/>
</dbReference>
<reference evidence="7 8" key="1">
    <citation type="journal article" date="2020" name="ISME J.">
        <title>Uncovering the hidden diversity of litter-decomposition mechanisms in mushroom-forming fungi.</title>
        <authorList>
            <person name="Floudas D."/>
            <person name="Bentzer J."/>
            <person name="Ahren D."/>
            <person name="Johansson T."/>
            <person name="Persson P."/>
            <person name="Tunlid A."/>
        </authorList>
    </citation>
    <scope>NUCLEOTIDE SEQUENCE [LARGE SCALE GENOMIC DNA]</scope>
    <source>
        <strain evidence="7 8">CBS 661.87</strain>
    </source>
</reference>
<feature type="compositionally biased region" description="Basic residues" evidence="4">
    <location>
        <begin position="558"/>
        <end position="570"/>
    </location>
</feature>
<dbReference type="PANTHER" id="PTHR16453">
    <property type="entry name" value="WD40 DOMAIN-CONTAINING PROTEIN MIO FAMILY MEMBER"/>
    <property type="match status" value="1"/>
</dbReference>
<dbReference type="InterPro" id="IPR049092">
    <property type="entry name" value="MIOS_a-sol"/>
</dbReference>
<dbReference type="SUPFAM" id="SSF50978">
    <property type="entry name" value="WD40 repeat-like"/>
    <property type="match status" value="1"/>
</dbReference>
<dbReference type="PANTHER" id="PTHR16453:SF9">
    <property type="entry name" value="GATOR COMPLEX PROTEIN MIOS"/>
    <property type="match status" value="1"/>
</dbReference>
<proteinExistence type="inferred from homology"/>
<dbReference type="InterPro" id="IPR036322">
    <property type="entry name" value="WD40_repeat_dom_sf"/>
</dbReference>
<dbReference type="Gene3D" id="2.130.10.10">
    <property type="entry name" value="YVTN repeat-like/Quinoprotein amine dehydrogenase"/>
    <property type="match status" value="1"/>
</dbReference>
<dbReference type="OrthoDB" id="341486at2759"/>